<evidence type="ECO:0000256" key="2">
    <source>
        <dbReference type="ARBA" id="ARBA00021310"/>
    </source>
</evidence>
<dbReference type="InterPro" id="IPR022572">
    <property type="entry name" value="DNA_rep/recomb_RecO_N"/>
</dbReference>
<dbReference type="GO" id="GO:0006310">
    <property type="term" value="P:DNA recombination"/>
    <property type="evidence" value="ECO:0007669"/>
    <property type="project" value="UniProtKB-UniRule"/>
</dbReference>
<protein>
    <recommendedName>
        <fullName evidence="2 7">DNA repair protein RecO</fullName>
    </recommendedName>
    <alternativeName>
        <fullName evidence="6 7">Recombination protein O</fullName>
    </alternativeName>
</protein>
<dbReference type="HAMAP" id="MF_00201">
    <property type="entry name" value="RecO"/>
    <property type="match status" value="1"/>
</dbReference>
<comment type="caution">
    <text evidence="9">The sequence shown here is derived from an EMBL/GenBank/DDBJ whole genome shotgun (WGS) entry which is preliminary data.</text>
</comment>
<evidence type="ECO:0000256" key="3">
    <source>
        <dbReference type="ARBA" id="ARBA00022763"/>
    </source>
</evidence>
<dbReference type="Gene3D" id="2.40.50.140">
    <property type="entry name" value="Nucleic acid-binding proteins"/>
    <property type="match status" value="1"/>
</dbReference>
<gene>
    <name evidence="7 9" type="primary">recO</name>
    <name evidence="9" type="ORF">IAA37_08075</name>
</gene>
<keyword evidence="3 7" id="KW-0227">DNA damage</keyword>
<dbReference type="InterPro" id="IPR042242">
    <property type="entry name" value="RecO_C"/>
</dbReference>
<evidence type="ECO:0000256" key="6">
    <source>
        <dbReference type="ARBA" id="ARBA00033409"/>
    </source>
</evidence>
<sequence>MKITTNGLVIKEQTTGESDRLVTLLTADYGIVRAFVRRAKLVKSRMASATSLFAYGRFTLYQTRDAYVADDVAPVEVFFELRRDIESLALAQYFAQLAFEMGAEGQPCAELLRLTLNSLHLLCKGSKKRAQIKAVFEFRSACLGGYMPNILACDHCGTYETDLMYFDTLEGRIYCENCPKAGAVPVPVNVIKAIRFICLTPPEKIFSFTLSNENLKILGEVSEKYILSRVQRKLSALEFYKGLTNEDQ</sequence>
<dbReference type="Pfam" id="PF02565">
    <property type="entry name" value="RecO_C"/>
    <property type="match status" value="1"/>
</dbReference>
<evidence type="ECO:0000256" key="5">
    <source>
        <dbReference type="ARBA" id="ARBA00023204"/>
    </source>
</evidence>
<comment type="similarity">
    <text evidence="1 7">Belongs to the RecO family.</text>
</comment>
<organism evidence="9 10">
    <name type="scientific">Candidatus Eubacterium faecale</name>
    <dbReference type="NCBI Taxonomy" id="2838568"/>
    <lineage>
        <taxon>Bacteria</taxon>
        <taxon>Bacillati</taxon>
        <taxon>Bacillota</taxon>
        <taxon>Clostridia</taxon>
        <taxon>Eubacteriales</taxon>
        <taxon>Eubacteriaceae</taxon>
        <taxon>Eubacterium</taxon>
    </lineage>
</organism>
<feature type="domain" description="DNA replication/recombination mediator RecO N-terminal" evidence="8">
    <location>
        <begin position="1"/>
        <end position="69"/>
    </location>
</feature>
<dbReference type="SUPFAM" id="SSF50249">
    <property type="entry name" value="Nucleic acid-binding proteins"/>
    <property type="match status" value="1"/>
</dbReference>
<dbReference type="PANTHER" id="PTHR33991:SF1">
    <property type="entry name" value="DNA REPAIR PROTEIN RECO"/>
    <property type="match status" value="1"/>
</dbReference>
<evidence type="ECO:0000313" key="9">
    <source>
        <dbReference type="EMBL" id="HJB75607.1"/>
    </source>
</evidence>
<dbReference type="NCBIfam" id="TIGR00613">
    <property type="entry name" value="reco"/>
    <property type="match status" value="1"/>
</dbReference>
<name>A0A9D2MJ99_9FIRM</name>
<evidence type="ECO:0000256" key="4">
    <source>
        <dbReference type="ARBA" id="ARBA00023172"/>
    </source>
</evidence>
<evidence type="ECO:0000259" key="8">
    <source>
        <dbReference type="Pfam" id="PF11967"/>
    </source>
</evidence>
<proteinExistence type="inferred from homology"/>
<dbReference type="Proteomes" id="UP000823877">
    <property type="component" value="Unassembled WGS sequence"/>
</dbReference>
<dbReference type="Gene3D" id="6.20.220.20">
    <property type="entry name" value="Recombination protein O, zinc-binding domain"/>
    <property type="match status" value="1"/>
</dbReference>
<dbReference type="GO" id="GO:0043590">
    <property type="term" value="C:bacterial nucleoid"/>
    <property type="evidence" value="ECO:0007669"/>
    <property type="project" value="TreeGrafter"/>
</dbReference>
<accession>A0A9D2MJ99</accession>
<dbReference type="GO" id="GO:0006302">
    <property type="term" value="P:double-strand break repair"/>
    <property type="evidence" value="ECO:0007669"/>
    <property type="project" value="TreeGrafter"/>
</dbReference>
<evidence type="ECO:0000256" key="1">
    <source>
        <dbReference type="ARBA" id="ARBA00007452"/>
    </source>
</evidence>
<dbReference type="Gene3D" id="1.20.1440.120">
    <property type="entry name" value="Recombination protein O, C-terminal domain"/>
    <property type="match status" value="1"/>
</dbReference>
<dbReference type="InterPro" id="IPR012340">
    <property type="entry name" value="NA-bd_OB-fold"/>
</dbReference>
<keyword evidence="4 7" id="KW-0233">DNA recombination</keyword>
<evidence type="ECO:0000256" key="7">
    <source>
        <dbReference type="HAMAP-Rule" id="MF_00201"/>
    </source>
</evidence>
<dbReference type="InterPro" id="IPR037278">
    <property type="entry name" value="ARFGAP/RecO"/>
</dbReference>
<dbReference type="AlphaFoldDB" id="A0A9D2MJ99"/>
<dbReference type="InterPro" id="IPR003717">
    <property type="entry name" value="RecO"/>
</dbReference>
<dbReference type="Pfam" id="PF11967">
    <property type="entry name" value="RecO_N"/>
    <property type="match status" value="1"/>
</dbReference>
<comment type="function">
    <text evidence="7">Involved in DNA repair and RecF pathway recombination.</text>
</comment>
<reference evidence="9" key="2">
    <citation type="submission" date="2021-04" db="EMBL/GenBank/DDBJ databases">
        <authorList>
            <person name="Gilroy R."/>
        </authorList>
    </citation>
    <scope>NUCLEOTIDE SEQUENCE</scope>
    <source>
        <strain evidence="9">CHK188-16595</strain>
    </source>
</reference>
<reference evidence="9" key="1">
    <citation type="journal article" date="2021" name="PeerJ">
        <title>Extensive microbial diversity within the chicken gut microbiome revealed by metagenomics and culture.</title>
        <authorList>
            <person name="Gilroy R."/>
            <person name="Ravi A."/>
            <person name="Getino M."/>
            <person name="Pursley I."/>
            <person name="Horton D.L."/>
            <person name="Alikhan N.F."/>
            <person name="Baker D."/>
            <person name="Gharbi K."/>
            <person name="Hall N."/>
            <person name="Watson M."/>
            <person name="Adriaenssens E.M."/>
            <person name="Foster-Nyarko E."/>
            <person name="Jarju S."/>
            <person name="Secka A."/>
            <person name="Antonio M."/>
            <person name="Oren A."/>
            <person name="Chaudhuri R.R."/>
            <person name="La Ragione R."/>
            <person name="Hildebrand F."/>
            <person name="Pallen M.J."/>
        </authorList>
    </citation>
    <scope>NUCLEOTIDE SEQUENCE</scope>
    <source>
        <strain evidence="9">CHK188-16595</strain>
    </source>
</reference>
<keyword evidence="5 7" id="KW-0234">DNA repair</keyword>
<evidence type="ECO:0000313" key="10">
    <source>
        <dbReference type="Proteomes" id="UP000823877"/>
    </source>
</evidence>
<dbReference type="PANTHER" id="PTHR33991">
    <property type="entry name" value="DNA REPAIR PROTEIN RECO"/>
    <property type="match status" value="1"/>
</dbReference>
<dbReference type="SUPFAM" id="SSF57863">
    <property type="entry name" value="ArfGap/RecO-like zinc finger"/>
    <property type="match status" value="1"/>
</dbReference>
<dbReference type="EMBL" id="DWXN01000012">
    <property type="protein sequence ID" value="HJB75607.1"/>
    <property type="molecule type" value="Genomic_DNA"/>
</dbReference>